<evidence type="ECO:0000256" key="3">
    <source>
        <dbReference type="ARBA" id="ARBA00022729"/>
    </source>
</evidence>
<evidence type="ECO:0000256" key="4">
    <source>
        <dbReference type="ARBA" id="ARBA00022989"/>
    </source>
</evidence>
<dbReference type="InterPro" id="IPR032816">
    <property type="entry name" value="VTT_dom"/>
</dbReference>
<feature type="transmembrane region" description="Helical" evidence="7">
    <location>
        <begin position="236"/>
        <end position="254"/>
    </location>
</feature>
<evidence type="ECO:0000256" key="7">
    <source>
        <dbReference type="SAM" id="Phobius"/>
    </source>
</evidence>
<comment type="subcellular location">
    <subcellularLocation>
        <location evidence="1">Membrane</location>
        <topology evidence="1">Multi-pass membrane protein</topology>
    </subcellularLocation>
</comment>
<dbReference type="STRING" id="578462.A0A0L0T477"/>
<feature type="compositionally biased region" description="Basic residues" evidence="6">
    <location>
        <begin position="382"/>
        <end position="395"/>
    </location>
</feature>
<dbReference type="OrthoDB" id="3364966at2759"/>
<reference evidence="9 10" key="1">
    <citation type="submission" date="2009-11" db="EMBL/GenBank/DDBJ databases">
        <title>Annotation of Allomyces macrogynus ATCC 38327.</title>
        <authorList>
            <consortium name="The Broad Institute Genome Sequencing Platform"/>
            <person name="Russ C."/>
            <person name="Cuomo C."/>
            <person name="Burger G."/>
            <person name="Gray M.W."/>
            <person name="Holland P.W.H."/>
            <person name="King N."/>
            <person name="Lang F.B.F."/>
            <person name="Roger A.J."/>
            <person name="Ruiz-Trillo I."/>
            <person name="Young S.K."/>
            <person name="Zeng Q."/>
            <person name="Gargeya S."/>
            <person name="Fitzgerald M."/>
            <person name="Haas B."/>
            <person name="Abouelleil A."/>
            <person name="Alvarado L."/>
            <person name="Arachchi H.M."/>
            <person name="Berlin A."/>
            <person name="Chapman S.B."/>
            <person name="Gearin G."/>
            <person name="Goldberg J."/>
            <person name="Griggs A."/>
            <person name="Gujja S."/>
            <person name="Hansen M."/>
            <person name="Heiman D."/>
            <person name="Howarth C."/>
            <person name="Larimer J."/>
            <person name="Lui A."/>
            <person name="MacDonald P.J.P."/>
            <person name="McCowen C."/>
            <person name="Montmayeur A."/>
            <person name="Murphy C."/>
            <person name="Neiman D."/>
            <person name="Pearson M."/>
            <person name="Priest M."/>
            <person name="Roberts A."/>
            <person name="Saif S."/>
            <person name="Shea T."/>
            <person name="Sisk P."/>
            <person name="Stolte C."/>
            <person name="Sykes S."/>
            <person name="Wortman J."/>
            <person name="Nusbaum C."/>
            <person name="Birren B."/>
        </authorList>
    </citation>
    <scope>NUCLEOTIDE SEQUENCE [LARGE SCALE GENOMIC DNA]</scope>
    <source>
        <strain evidence="9 10">ATCC 38327</strain>
    </source>
</reference>
<evidence type="ECO:0000256" key="2">
    <source>
        <dbReference type="ARBA" id="ARBA00022692"/>
    </source>
</evidence>
<feature type="region of interest" description="Disordered" evidence="6">
    <location>
        <begin position="374"/>
        <end position="395"/>
    </location>
</feature>
<reference evidence="10" key="2">
    <citation type="submission" date="2009-11" db="EMBL/GenBank/DDBJ databases">
        <title>The Genome Sequence of Allomyces macrogynus strain ATCC 38327.</title>
        <authorList>
            <consortium name="The Broad Institute Genome Sequencing Platform"/>
            <person name="Russ C."/>
            <person name="Cuomo C."/>
            <person name="Shea T."/>
            <person name="Young S.K."/>
            <person name="Zeng Q."/>
            <person name="Koehrsen M."/>
            <person name="Haas B."/>
            <person name="Borodovsky M."/>
            <person name="Guigo R."/>
            <person name="Alvarado L."/>
            <person name="Berlin A."/>
            <person name="Borenstein D."/>
            <person name="Chen Z."/>
            <person name="Engels R."/>
            <person name="Freedman E."/>
            <person name="Gellesch M."/>
            <person name="Goldberg J."/>
            <person name="Griggs A."/>
            <person name="Gujja S."/>
            <person name="Heiman D."/>
            <person name="Hepburn T."/>
            <person name="Howarth C."/>
            <person name="Jen D."/>
            <person name="Larson L."/>
            <person name="Lewis B."/>
            <person name="Mehta T."/>
            <person name="Park D."/>
            <person name="Pearson M."/>
            <person name="Roberts A."/>
            <person name="Saif S."/>
            <person name="Shenoy N."/>
            <person name="Sisk P."/>
            <person name="Stolte C."/>
            <person name="Sykes S."/>
            <person name="Walk T."/>
            <person name="White J."/>
            <person name="Yandava C."/>
            <person name="Burger G."/>
            <person name="Gray M.W."/>
            <person name="Holland P.W.H."/>
            <person name="King N."/>
            <person name="Lang F.B.F."/>
            <person name="Roger A.J."/>
            <person name="Ruiz-Trillo I."/>
            <person name="Lander E."/>
            <person name="Nusbaum C."/>
        </authorList>
    </citation>
    <scope>NUCLEOTIDE SEQUENCE [LARGE SCALE GENOMIC DNA]</scope>
    <source>
        <strain evidence="10">ATCC 38327</strain>
    </source>
</reference>
<feature type="transmembrane region" description="Helical" evidence="7">
    <location>
        <begin position="260"/>
        <end position="283"/>
    </location>
</feature>
<evidence type="ECO:0000256" key="5">
    <source>
        <dbReference type="ARBA" id="ARBA00023136"/>
    </source>
</evidence>
<feature type="compositionally biased region" description="Low complexity" evidence="6">
    <location>
        <begin position="18"/>
        <end position="38"/>
    </location>
</feature>
<evidence type="ECO:0000256" key="6">
    <source>
        <dbReference type="SAM" id="MobiDB-lite"/>
    </source>
</evidence>
<evidence type="ECO:0000259" key="8">
    <source>
        <dbReference type="Pfam" id="PF09335"/>
    </source>
</evidence>
<feature type="transmembrane region" description="Helical" evidence="7">
    <location>
        <begin position="176"/>
        <end position="199"/>
    </location>
</feature>
<gene>
    <name evidence="9" type="ORF">AMAG_14179</name>
</gene>
<keyword evidence="4 7" id="KW-1133">Transmembrane helix</keyword>
<keyword evidence="10" id="KW-1185">Reference proteome</keyword>
<feature type="domain" description="VTT" evidence="8">
    <location>
        <begin position="166"/>
        <end position="289"/>
    </location>
</feature>
<dbReference type="AlphaFoldDB" id="A0A0L0T477"/>
<keyword evidence="3" id="KW-0732">Signal</keyword>
<feature type="compositionally biased region" description="Polar residues" evidence="6">
    <location>
        <begin position="39"/>
        <end position="52"/>
    </location>
</feature>
<dbReference type="PANTHER" id="PTHR43220">
    <property type="match status" value="1"/>
</dbReference>
<keyword evidence="5 7" id="KW-0472">Membrane</keyword>
<keyword evidence="2 7" id="KW-0812">Transmembrane</keyword>
<dbReference type="VEuPathDB" id="FungiDB:AMAG_14179"/>
<name>A0A0L0T477_ALLM3</name>
<feature type="region of interest" description="Disordered" evidence="6">
    <location>
        <begin position="1"/>
        <end position="77"/>
    </location>
</feature>
<protein>
    <recommendedName>
        <fullName evidence="8">VTT domain-containing protein</fullName>
    </recommendedName>
</protein>
<proteinExistence type="predicted"/>
<dbReference type="eggNOG" id="KOG3140">
    <property type="taxonomic scope" value="Eukaryota"/>
</dbReference>
<evidence type="ECO:0000313" key="9">
    <source>
        <dbReference type="EMBL" id="KNE69623.1"/>
    </source>
</evidence>
<dbReference type="GO" id="GO:0016020">
    <property type="term" value="C:membrane"/>
    <property type="evidence" value="ECO:0007669"/>
    <property type="project" value="UniProtKB-SubCell"/>
</dbReference>
<dbReference type="Pfam" id="PF09335">
    <property type="entry name" value="VTT_dom"/>
    <property type="match status" value="1"/>
</dbReference>
<sequence>MAKRSKAGRRSQVAMPATESTSSSSSSSTSTGNDSTSSMATTTGFTLATSSPARRRHDSKEQDDAGPSATKSVTTPSEPSTAMLCLRLSAYGVIMAASIGGIYALTHALPPLDSGVTVNLQVSSLHDIKALAMVLQQYSEEHFAHVLGLFTAFYVFKQTFSIPGAMALNLVAGSLYGTWGSALAIFLTAVGASCCYLLSRAFGAPLVKRFLIDRSPDGKVARLAARVRREHAQNHLLYYLLFLRIFPLTPNWLLNLASPVIGVPLVPHFFVSVLVGLAPYNIVTTQAGAILASLDRIEDILQPALLAKLAAMAAMALVPVWLKRRSSGYLAEEEGDAVEKAAAVAEETTGTEAVAAVGVEGEAVRVKSAVPAFDPSYDGPARRTRSAKRRMQASK</sequence>
<dbReference type="OMA" id="CYVITYL"/>
<dbReference type="EMBL" id="GG745361">
    <property type="protein sequence ID" value="KNE69623.1"/>
    <property type="molecule type" value="Genomic_DNA"/>
</dbReference>
<feature type="transmembrane region" description="Helical" evidence="7">
    <location>
        <begin position="304"/>
        <end position="322"/>
    </location>
</feature>
<accession>A0A0L0T477</accession>
<dbReference type="PANTHER" id="PTHR43220:SF21">
    <property type="entry name" value="TRANSMEMBRANE PROTEIN 41A"/>
    <property type="match status" value="1"/>
</dbReference>
<evidence type="ECO:0000256" key="1">
    <source>
        <dbReference type="ARBA" id="ARBA00004141"/>
    </source>
</evidence>
<organism evidence="9 10">
    <name type="scientific">Allomyces macrogynus (strain ATCC 38327)</name>
    <name type="common">Allomyces javanicus var. macrogynus</name>
    <dbReference type="NCBI Taxonomy" id="578462"/>
    <lineage>
        <taxon>Eukaryota</taxon>
        <taxon>Fungi</taxon>
        <taxon>Fungi incertae sedis</taxon>
        <taxon>Blastocladiomycota</taxon>
        <taxon>Blastocladiomycetes</taxon>
        <taxon>Blastocladiales</taxon>
        <taxon>Blastocladiaceae</taxon>
        <taxon>Allomyces</taxon>
    </lineage>
</organism>
<dbReference type="InterPro" id="IPR045014">
    <property type="entry name" value="TM41A/B"/>
</dbReference>
<dbReference type="Proteomes" id="UP000054350">
    <property type="component" value="Unassembled WGS sequence"/>
</dbReference>
<evidence type="ECO:0000313" key="10">
    <source>
        <dbReference type="Proteomes" id="UP000054350"/>
    </source>
</evidence>
<feature type="transmembrane region" description="Helical" evidence="7">
    <location>
        <begin position="84"/>
        <end position="105"/>
    </location>
</feature>